<evidence type="ECO:0000256" key="3">
    <source>
        <dbReference type="PROSITE-ProRule" id="PRU00209"/>
    </source>
</evidence>
<dbReference type="Proteomes" id="UP000028537">
    <property type="component" value="Unassembled WGS sequence"/>
</dbReference>
<dbReference type="InterPro" id="IPR002547">
    <property type="entry name" value="tRNA-bd_dom"/>
</dbReference>
<dbReference type="InterPro" id="IPR033714">
    <property type="entry name" value="tRNA_bind_bactPheRS"/>
</dbReference>
<dbReference type="SUPFAM" id="SSF50249">
    <property type="entry name" value="Nucleic acid-binding proteins"/>
    <property type="match status" value="1"/>
</dbReference>
<dbReference type="NCBIfam" id="NF045760">
    <property type="entry name" value="YtpR"/>
    <property type="match status" value="1"/>
</dbReference>
<dbReference type="GO" id="GO:0000049">
    <property type="term" value="F:tRNA binding"/>
    <property type="evidence" value="ECO:0007669"/>
    <property type="project" value="UniProtKB-UniRule"/>
</dbReference>
<evidence type="ECO:0000259" key="4">
    <source>
        <dbReference type="PROSITE" id="PS50886"/>
    </source>
</evidence>
<gene>
    <name evidence="5" type="primary">pheT</name>
    <name evidence="5" type="ORF">UDIV_3650</name>
</gene>
<name>A0A084EZ87_9BACT</name>
<accession>A0A084EZ87</accession>
<dbReference type="Pfam" id="PF01588">
    <property type="entry name" value="tRNA_bind"/>
    <property type="match status" value="1"/>
</dbReference>
<dbReference type="eggNOG" id="COG0073">
    <property type="taxonomic scope" value="Bacteria"/>
</dbReference>
<sequence>MYIYYNEQSLNKNLVINYRSDVVNNIKNISLDVVLLYNDDSLVGCNIFNADKYFDKELLTSNYLYPTQELISRINELAQIDFKLDEEFHGVVCGEIKSAEVIEGTHLQKCLVDVGYDQLQIVCGAANARVGLKTAVATVNTMMPNGDLIKPSKLMNIPSFGMLCSQKELNLIGYNPVGIIELDPSTVVGSLIKDVYSNLK</sequence>
<protein>
    <submittedName>
        <fullName evidence="5">Phenylalanine-tRNA ligase</fullName>
    </submittedName>
</protein>
<dbReference type="Gene3D" id="2.40.50.140">
    <property type="entry name" value="Nucleic acid-binding proteins"/>
    <property type="match status" value="1"/>
</dbReference>
<dbReference type="CDD" id="cd02796">
    <property type="entry name" value="tRNA_bind_bactPheRS"/>
    <property type="match status" value="1"/>
</dbReference>
<dbReference type="PROSITE" id="PS50886">
    <property type="entry name" value="TRBD"/>
    <property type="match status" value="1"/>
</dbReference>
<feature type="domain" description="TRNA-binding" evidence="4">
    <location>
        <begin position="85"/>
        <end position="193"/>
    </location>
</feature>
<dbReference type="OrthoDB" id="9805455at2"/>
<dbReference type="GO" id="GO:0016874">
    <property type="term" value="F:ligase activity"/>
    <property type="evidence" value="ECO:0007669"/>
    <property type="project" value="UniProtKB-KW"/>
</dbReference>
<evidence type="ECO:0000256" key="2">
    <source>
        <dbReference type="ARBA" id="ARBA00022884"/>
    </source>
</evidence>
<evidence type="ECO:0000313" key="6">
    <source>
        <dbReference type="Proteomes" id="UP000028537"/>
    </source>
</evidence>
<dbReference type="InterPro" id="IPR012340">
    <property type="entry name" value="NA-bd_OB-fold"/>
</dbReference>
<proteinExistence type="predicted"/>
<dbReference type="InterPro" id="IPR037154">
    <property type="entry name" value="YtpR-like_sf"/>
</dbReference>
<keyword evidence="2 3" id="KW-0694">RNA-binding</keyword>
<dbReference type="RefSeq" id="WP_038102642.1">
    <property type="nucleotide sequence ID" value="NZ_JFDP01000047.1"/>
</dbReference>
<evidence type="ECO:0000256" key="1">
    <source>
        <dbReference type="ARBA" id="ARBA00022555"/>
    </source>
</evidence>
<evidence type="ECO:0000313" key="5">
    <source>
        <dbReference type="EMBL" id="KEZ23279.1"/>
    </source>
</evidence>
<dbReference type="Gene3D" id="3.30.1940.10">
    <property type="entry name" value="YtpR-like"/>
    <property type="match status" value="1"/>
</dbReference>
<reference evidence="5 6" key="1">
    <citation type="submission" date="2014-02" db="EMBL/GenBank/DDBJ databases">
        <title>Genome sequence of Ureaplasma diversum strain 246.</title>
        <authorList>
            <person name="Sirand-Pugnet P."/>
            <person name="Breton M."/>
            <person name="Dordet-Frisoni E."/>
            <person name="Baranowski E."/>
            <person name="Barre A."/>
            <person name="Couture C."/>
            <person name="Dupuy V."/>
            <person name="Gaurivaud P."/>
            <person name="Jacob D."/>
            <person name="Lemaitre C."/>
            <person name="Manso-Silvan L."/>
            <person name="Nikolski M."/>
            <person name="Nouvel L.-X."/>
            <person name="Poumarat F."/>
            <person name="Tardy F."/>
            <person name="Thebault P."/>
            <person name="Theil S."/>
            <person name="Citti C."/>
            <person name="Thiaucourt F."/>
            <person name="Blanchard A."/>
        </authorList>
    </citation>
    <scope>NUCLEOTIDE SEQUENCE [LARGE SCALE GENOMIC DNA]</scope>
    <source>
        <strain evidence="5 6">NCTC 246</strain>
    </source>
</reference>
<comment type="caution">
    <text evidence="5">The sequence shown here is derived from an EMBL/GenBank/DDBJ whole genome shotgun (WGS) entry which is preliminary data.</text>
</comment>
<keyword evidence="5" id="KW-0436">Ligase</keyword>
<organism evidence="5 6">
    <name type="scientific">Ureaplasma diversum NCTC 246</name>
    <dbReference type="NCBI Taxonomy" id="1188241"/>
    <lineage>
        <taxon>Bacteria</taxon>
        <taxon>Bacillati</taxon>
        <taxon>Mycoplasmatota</taxon>
        <taxon>Mycoplasmoidales</taxon>
        <taxon>Mycoplasmoidaceae</taxon>
        <taxon>Ureaplasma</taxon>
    </lineage>
</organism>
<dbReference type="AlphaFoldDB" id="A0A084EZ87"/>
<keyword evidence="1 3" id="KW-0820">tRNA-binding</keyword>
<dbReference type="EMBL" id="JFDP01000047">
    <property type="protein sequence ID" value="KEZ23279.1"/>
    <property type="molecule type" value="Genomic_DNA"/>
</dbReference>
<keyword evidence="6" id="KW-1185">Reference proteome</keyword>